<feature type="chain" id="PRO_5022131892" evidence="1">
    <location>
        <begin position="29"/>
        <end position="361"/>
    </location>
</feature>
<feature type="signal peptide" evidence="1">
    <location>
        <begin position="1"/>
        <end position="28"/>
    </location>
</feature>
<protein>
    <submittedName>
        <fullName evidence="2">SMP-30/gluconolactonase/LRE family protein</fullName>
    </submittedName>
</protein>
<dbReference type="Proteomes" id="UP000319103">
    <property type="component" value="Unassembled WGS sequence"/>
</dbReference>
<keyword evidence="3" id="KW-1185">Reference proteome</keyword>
<evidence type="ECO:0000256" key="1">
    <source>
        <dbReference type="SAM" id="SignalP"/>
    </source>
</evidence>
<proteinExistence type="predicted"/>
<evidence type="ECO:0000313" key="3">
    <source>
        <dbReference type="Proteomes" id="UP000319103"/>
    </source>
</evidence>
<name>A0A540WA79_9ACTN</name>
<dbReference type="PANTHER" id="PTHR31460:SF3">
    <property type="entry name" value="MESOCENTIN"/>
    <property type="match status" value="1"/>
</dbReference>
<gene>
    <name evidence="2" type="ORF">E6W39_31475</name>
</gene>
<dbReference type="AlphaFoldDB" id="A0A540WA79"/>
<dbReference type="InterPro" id="IPR053224">
    <property type="entry name" value="Sensory_adhesion_molecule"/>
</dbReference>
<dbReference type="EMBL" id="VIGB01000003">
    <property type="protein sequence ID" value="TQF05925.1"/>
    <property type="molecule type" value="Genomic_DNA"/>
</dbReference>
<dbReference type="SUPFAM" id="SSF63829">
    <property type="entry name" value="Calcium-dependent phosphotriesterase"/>
    <property type="match status" value="1"/>
</dbReference>
<dbReference type="OrthoDB" id="504981at2"/>
<dbReference type="PANTHER" id="PTHR31460">
    <property type="match status" value="1"/>
</dbReference>
<reference evidence="2 3" key="1">
    <citation type="submission" date="2019-06" db="EMBL/GenBank/DDBJ databases">
        <title>Description of Kitasatospora acidophila sp. nov. isolated from pine grove soil, and reclassification of Streptomyces novaecaesareae to Kitasatospora novaeceasareae comb. nov.</title>
        <authorList>
            <person name="Kim M.J."/>
        </authorList>
    </citation>
    <scope>NUCLEOTIDE SEQUENCE [LARGE SCALE GENOMIC DNA]</scope>
    <source>
        <strain evidence="2 3">MMS16-CNU292</strain>
    </source>
</reference>
<sequence>MTKNVVRAALAATLAVTGLLATAGSAAAAGTATAAAPASVTTASATVGQYAAVISGHGDALHPESASWDPIHRQFVVSSIHQGVVSRVGADGTARPLVTDPRLVSALGVKVDAAHGRVLVCNADPAGLSVRSTAQTPGHVAGLGSYDLTTGRPLWYVDLAAVAGDGGRHLANDVVSDADGTAYVTDSFAPIVYRVTADGHASVLLRDDRIGAGPGQFGLNGIVLRGGRLFLGNYATGAVWELPLHRPQALRLLVADPRLAGLDGLAAGPDGSLVGVTNRIGVDSSGTVVTVRPGADRGPATVTARPSADPAPTAVTRGRAVRCGCCRGGWTSCSGAGCRTRSRCGGCDDGVARRGTGPFRK</sequence>
<dbReference type="InterPro" id="IPR011042">
    <property type="entry name" value="6-blade_b-propeller_TolB-like"/>
</dbReference>
<dbReference type="Gene3D" id="2.120.10.30">
    <property type="entry name" value="TolB, C-terminal domain"/>
    <property type="match status" value="1"/>
</dbReference>
<dbReference type="RefSeq" id="WP_141636374.1">
    <property type="nucleotide sequence ID" value="NZ_VIGB01000003.1"/>
</dbReference>
<keyword evidence="1" id="KW-0732">Signal</keyword>
<organism evidence="2 3">
    <name type="scientific">Kitasatospora acidiphila</name>
    <dbReference type="NCBI Taxonomy" id="2567942"/>
    <lineage>
        <taxon>Bacteria</taxon>
        <taxon>Bacillati</taxon>
        <taxon>Actinomycetota</taxon>
        <taxon>Actinomycetes</taxon>
        <taxon>Kitasatosporales</taxon>
        <taxon>Streptomycetaceae</taxon>
        <taxon>Kitasatospora</taxon>
    </lineage>
</organism>
<accession>A0A540WA79</accession>
<evidence type="ECO:0000313" key="2">
    <source>
        <dbReference type="EMBL" id="TQF05925.1"/>
    </source>
</evidence>
<comment type="caution">
    <text evidence="2">The sequence shown here is derived from an EMBL/GenBank/DDBJ whole genome shotgun (WGS) entry which is preliminary data.</text>
</comment>